<dbReference type="AlphaFoldDB" id="A0A1S1V5K7"/>
<dbReference type="RefSeq" id="WP_071064486.1">
    <property type="nucleotide sequence ID" value="NZ_MKIE01000014.1"/>
</dbReference>
<comment type="subcellular location">
    <subcellularLocation>
        <location evidence="1">Virion</location>
    </subcellularLocation>
</comment>
<evidence type="ECO:0000256" key="2">
    <source>
        <dbReference type="SAM" id="Coils"/>
    </source>
</evidence>
<proteinExistence type="predicted"/>
<organism evidence="4 5">
    <name type="scientific">Andreesenia angusta</name>
    <dbReference type="NCBI Taxonomy" id="39480"/>
    <lineage>
        <taxon>Bacteria</taxon>
        <taxon>Bacillati</taxon>
        <taxon>Bacillota</taxon>
        <taxon>Tissierellia</taxon>
        <taxon>Tissierellales</taxon>
        <taxon>Gottschalkiaceae</taxon>
        <taxon>Andreesenia</taxon>
    </lineage>
</organism>
<keyword evidence="2" id="KW-0175">Coiled coil</keyword>
<keyword evidence="5" id="KW-1185">Reference proteome</keyword>
<dbReference type="InterPro" id="IPR054612">
    <property type="entry name" value="Phage_capsid-like_C"/>
</dbReference>
<dbReference type="EMBL" id="MKIE01000014">
    <property type="protein sequence ID" value="OHW61387.1"/>
    <property type="molecule type" value="Genomic_DNA"/>
</dbReference>
<gene>
    <name evidence="4" type="ORF">EUAN_22370</name>
</gene>
<dbReference type="OrthoDB" id="85826at2"/>
<comment type="caution">
    <text evidence="4">The sequence shown here is derived from an EMBL/GenBank/DDBJ whole genome shotgun (WGS) entry which is preliminary data.</text>
</comment>
<dbReference type="Gene3D" id="3.30.2320.10">
    <property type="entry name" value="hypothetical protein PF0899 domain"/>
    <property type="match status" value="1"/>
</dbReference>
<dbReference type="STRING" id="39480.EUAN_22370"/>
<feature type="coiled-coil region" evidence="2">
    <location>
        <begin position="2"/>
        <end position="48"/>
    </location>
</feature>
<dbReference type="Pfam" id="PF05065">
    <property type="entry name" value="Phage_capsid"/>
    <property type="match status" value="1"/>
</dbReference>
<accession>A0A1S1V5K7</accession>
<feature type="domain" description="Phage capsid-like C-terminal" evidence="3">
    <location>
        <begin position="105"/>
        <end position="366"/>
    </location>
</feature>
<evidence type="ECO:0000313" key="4">
    <source>
        <dbReference type="EMBL" id="OHW61387.1"/>
    </source>
</evidence>
<dbReference type="NCBIfam" id="TIGR01554">
    <property type="entry name" value="major_cap_HK97"/>
    <property type="match status" value="1"/>
</dbReference>
<reference evidence="4 5" key="1">
    <citation type="submission" date="2016-09" db="EMBL/GenBank/DDBJ databases">
        <title>Genome sequence of Eubacterium angustum.</title>
        <authorList>
            <person name="Poehlein A."/>
            <person name="Daniel R."/>
        </authorList>
    </citation>
    <scope>NUCLEOTIDE SEQUENCE [LARGE SCALE GENOMIC DNA]</scope>
    <source>
        <strain evidence="4 5">DSM 1989</strain>
    </source>
</reference>
<protein>
    <submittedName>
        <fullName evidence="4">Phage capsid family protein</fullName>
    </submittedName>
</protein>
<evidence type="ECO:0000313" key="5">
    <source>
        <dbReference type="Proteomes" id="UP000180254"/>
    </source>
</evidence>
<dbReference type="InterPro" id="IPR024455">
    <property type="entry name" value="Phage_capsid"/>
</dbReference>
<evidence type="ECO:0000259" key="3">
    <source>
        <dbReference type="Pfam" id="PF05065"/>
    </source>
</evidence>
<name>A0A1S1V5K7_9FIRM</name>
<evidence type="ECO:0000256" key="1">
    <source>
        <dbReference type="ARBA" id="ARBA00004328"/>
    </source>
</evidence>
<sequence>MNKRMREILEEINAKKEEARSLLNEKKVEEARAITNEVEKLREEFELESSLEEEERSQVQRGIESGSIKPEGVDEKRTFFKALRGEVLSEEERALVVGGTNEENLIVPQDINTQINELRRSYKSARELLNYYPTNTLTGSFVYEDATTITELVNFTDGGDVPGATDPKFKPVSYAVKEYGGLLPVSNVLLKNEAGGLISYIGNWFNKKAVKTENKKIFEVLQSNKTAKAIADWKALKKSINIDLDPELATDIVIVTNQDAFDVLDAALDGTGRPILQPNPTNPTQKMFGGYPVEVFSNALLPTTGTTTKKAPIFYGALKEGATFVAREGLEFATSEHAGFAKNQTLIRVIELFDVIQADKDAYVYGEITVS</sequence>
<dbReference type="Proteomes" id="UP000180254">
    <property type="component" value="Unassembled WGS sequence"/>
</dbReference>
<dbReference type="Gene3D" id="3.30.2400.10">
    <property type="entry name" value="Major capsid protein gp5"/>
    <property type="match status" value="1"/>
</dbReference>
<dbReference type="SUPFAM" id="SSF56563">
    <property type="entry name" value="Major capsid protein gp5"/>
    <property type="match status" value="1"/>
</dbReference>